<evidence type="ECO:0000259" key="1">
    <source>
        <dbReference type="Pfam" id="PF01575"/>
    </source>
</evidence>
<comment type="caution">
    <text evidence="2">The sequence shown here is derived from an EMBL/GenBank/DDBJ whole genome shotgun (WGS) entry which is preliminary data.</text>
</comment>
<protein>
    <submittedName>
        <fullName evidence="2">MaoC family dehydratase</fullName>
    </submittedName>
</protein>
<dbReference type="InterPro" id="IPR029069">
    <property type="entry name" value="HotDog_dom_sf"/>
</dbReference>
<organism evidence="2 3">
    <name type="scientific">Marinibaculum pumilum</name>
    <dbReference type="NCBI Taxonomy" id="1766165"/>
    <lineage>
        <taxon>Bacteria</taxon>
        <taxon>Pseudomonadati</taxon>
        <taxon>Pseudomonadota</taxon>
        <taxon>Alphaproteobacteria</taxon>
        <taxon>Rhodospirillales</taxon>
        <taxon>Rhodospirillaceae</taxon>
        <taxon>Marinibaculum</taxon>
    </lineage>
</organism>
<gene>
    <name evidence="2" type="ORF">ACFOGJ_17050</name>
</gene>
<dbReference type="Gene3D" id="3.10.129.10">
    <property type="entry name" value="Hotdog Thioesterase"/>
    <property type="match status" value="1"/>
</dbReference>
<dbReference type="Proteomes" id="UP001595528">
    <property type="component" value="Unassembled WGS sequence"/>
</dbReference>
<name>A0ABV7L2R1_9PROT</name>
<dbReference type="Pfam" id="PF01575">
    <property type="entry name" value="MaoC_dehydratas"/>
    <property type="match status" value="1"/>
</dbReference>
<dbReference type="PANTHER" id="PTHR43664">
    <property type="entry name" value="MONOAMINE OXIDASE-RELATED"/>
    <property type="match status" value="1"/>
</dbReference>
<proteinExistence type="predicted"/>
<dbReference type="RefSeq" id="WP_379902623.1">
    <property type="nucleotide sequence ID" value="NZ_JBHRTR010000029.1"/>
</dbReference>
<keyword evidence="3" id="KW-1185">Reference proteome</keyword>
<dbReference type="CDD" id="cd03454">
    <property type="entry name" value="YdeM"/>
    <property type="match status" value="1"/>
</dbReference>
<dbReference type="InterPro" id="IPR002539">
    <property type="entry name" value="MaoC-like_dom"/>
</dbReference>
<evidence type="ECO:0000313" key="2">
    <source>
        <dbReference type="EMBL" id="MFC3228955.1"/>
    </source>
</evidence>
<dbReference type="InterPro" id="IPR052342">
    <property type="entry name" value="MCH/BMMD"/>
</dbReference>
<feature type="domain" description="MaoC-like" evidence="1">
    <location>
        <begin position="21"/>
        <end position="118"/>
    </location>
</feature>
<reference evidence="3" key="1">
    <citation type="journal article" date="2019" name="Int. J. Syst. Evol. Microbiol.">
        <title>The Global Catalogue of Microorganisms (GCM) 10K type strain sequencing project: providing services to taxonomists for standard genome sequencing and annotation.</title>
        <authorList>
            <consortium name="The Broad Institute Genomics Platform"/>
            <consortium name="The Broad Institute Genome Sequencing Center for Infectious Disease"/>
            <person name="Wu L."/>
            <person name="Ma J."/>
        </authorList>
    </citation>
    <scope>NUCLEOTIDE SEQUENCE [LARGE SCALE GENOMIC DNA]</scope>
    <source>
        <strain evidence="3">KCTC 42964</strain>
    </source>
</reference>
<dbReference type="SUPFAM" id="SSF54637">
    <property type="entry name" value="Thioesterase/thiol ester dehydrase-isomerase"/>
    <property type="match status" value="1"/>
</dbReference>
<sequence>MSQVPPTERFFEDYSAGERHEFGSYTMTETEIIGFARQWDPQSFHTDPVAAQGSNYGGLIASGWHTTCVMMRLLVENWISPRASMGSPGVDEIRWHRPVRPGDTLRVRITVERVRRSESKPDRGVVFQKNEVLNQADEVVMSSRGMGMYRCRDAAPPAGGS</sequence>
<dbReference type="PANTHER" id="PTHR43664:SF1">
    <property type="entry name" value="BETA-METHYLMALYL-COA DEHYDRATASE"/>
    <property type="match status" value="1"/>
</dbReference>
<evidence type="ECO:0000313" key="3">
    <source>
        <dbReference type="Proteomes" id="UP001595528"/>
    </source>
</evidence>
<dbReference type="EMBL" id="JBHRTR010000029">
    <property type="protein sequence ID" value="MFC3228955.1"/>
    <property type="molecule type" value="Genomic_DNA"/>
</dbReference>
<accession>A0ABV7L2R1</accession>